<accession>A0AAE1AHR6</accession>
<name>A0AAE1AHR6_9GAST</name>
<dbReference type="Proteomes" id="UP001283361">
    <property type="component" value="Unassembled WGS sequence"/>
</dbReference>
<sequence>MGHTIIPIRVCTFSEFLHFRQCPVYRLDSPCRGFCAPCFSLCSLCSLWQQLSAARTPAVVWTCLRCLPVETLLMAPTMSANSAAMDTSRNASTTRFRLCAALLKQTRTG</sequence>
<dbReference type="EMBL" id="JAWDGP010001779">
    <property type="protein sequence ID" value="KAK3788194.1"/>
    <property type="molecule type" value="Genomic_DNA"/>
</dbReference>
<evidence type="ECO:0000313" key="1">
    <source>
        <dbReference type="EMBL" id="KAK3788194.1"/>
    </source>
</evidence>
<evidence type="ECO:0000313" key="2">
    <source>
        <dbReference type="Proteomes" id="UP001283361"/>
    </source>
</evidence>
<gene>
    <name evidence="1" type="ORF">RRG08_016596</name>
</gene>
<protein>
    <submittedName>
        <fullName evidence="1">Uncharacterized protein</fullName>
    </submittedName>
</protein>
<reference evidence="1" key="1">
    <citation type="journal article" date="2023" name="G3 (Bethesda)">
        <title>A reference genome for the long-term kleptoplast-retaining sea slug Elysia crispata morphotype clarki.</title>
        <authorList>
            <person name="Eastman K.E."/>
            <person name="Pendleton A.L."/>
            <person name="Shaikh M.A."/>
            <person name="Suttiyut T."/>
            <person name="Ogas R."/>
            <person name="Tomko P."/>
            <person name="Gavelis G."/>
            <person name="Widhalm J.R."/>
            <person name="Wisecaver J.H."/>
        </authorList>
    </citation>
    <scope>NUCLEOTIDE SEQUENCE</scope>
    <source>
        <strain evidence="1">ECLA1</strain>
    </source>
</reference>
<dbReference type="AlphaFoldDB" id="A0AAE1AHR6"/>
<organism evidence="1 2">
    <name type="scientific">Elysia crispata</name>
    <name type="common">lettuce slug</name>
    <dbReference type="NCBI Taxonomy" id="231223"/>
    <lineage>
        <taxon>Eukaryota</taxon>
        <taxon>Metazoa</taxon>
        <taxon>Spiralia</taxon>
        <taxon>Lophotrochozoa</taxon>
        <taxon>Mollusca</taxon>
        <taxon>Gastropoda</taxon>
        <taxon>Heterobranchia</taxon>
        <taxon>Euthyneura</taxon>
        <taxon>Panpulmonata</taxon>
        <taxon>Sacoglossa</taxon>
        <taxon>Placobranchoidea</taxon>
        <taxon>Plakobranchidae</taxon>
        <taxon>Elysia</taxon>
    </lineage>
</organism>
<keyword evidence="2" id="KW-1185">Reference proteome</keyword>
<comment type="caution">
    <text evidence="1">The sequence shown here is derived from an EMBL/GenBank/DDBJ whole genome shotgun (WGS) entry which is preliminary data.</text>
</comment>
<proteinExistence type="predicted"/>